<keyword evidence="1" id="KW-0812">Transmembrane</keyword>
<dbReference type="SUPFAM" id="SSF81383">
    <property type="entry name" value="F-box domain"/>
    <property type="match status" value="1"/>
</dbReference>
<evidence type="ECO:0000256" key="1">
    <source>
        <dbReference type="SAM" id="Phobius"/>
    </source>
</evidence>
<reference evidence="3" key="1">
    <citation type="submission" date="2023-10" db="EMBL/GenBank/DDBJ databases">
        <authorList>
            <person name="Domelevo Entfellner J.-B."/>
        </authorList>
    </citation>
    <scope>NUCLEOTIDE SEQUENCE</scope>
</reference>
<dbReference type="Gene3D" id="1.20.1280.50">
    <property type="match status" value="1"/>
</dbReference>
<dbReference type="InterPro" id="IPR001810">
    <property type="entry name" value="F-box_dom"/>
</dbReference>
<proteinExistence type="predicted"/>
<gene>
    <name evidence="3" type="ORF">AYBTSS11_LOCUS18368</name>
</gene>
<dbReference type="EMBL" id="OY731403">
    <property type="protein sequence ID" value="CAJ1960763.1"/>
    <property type="molecule type" value="Genomic_DNA"/>
</dbReference>
<dbReference type="CDD" id="cd22162">
    <property type="entry name" value="F-box_AtSKIP3-like"/>
    <property type="match status" value="1"/>
</dbReference>
<name>A0AA86SI69_9FABA</name>
<feature type="transmembrane region" description="Helical" evidence="1">
    <location>
        <begin position="21"/>
        <end position="44"/>
    </location>
</feature>
<dbReference type="PROSITE" id="PS50181">
    <property type="entry name" value="FBOX"/>
    <property type="match status" value="1"/>
</dbReference>
<evidence type="ECO:0000313" key="4">
    <source>
        <dbReference type="Proteomes" id="UP001189624"/>
    </source>
</evidence>
<dbReference type="AlphaFoldDB" id="A0AA86SI69"/>
<sequence>MKVEGGSDVRIWFVQKEGREWLTRMVFLCFVFFQLLTFLVRLFFPLTHHFRNVGDGDGDGPILFIGDILHSLDHKMELLPYDCFAHILSFTSPQDACRSSLVSSIVQSMADSDTVWEKFLPFNYQEIVSRLVSPSLPCSSNKELFLLLCNPRPIDDGNKMLWIEKRSGKICYLLSARELSIAWGDSPLYWSWKPIQGSRFEEAAELRTICWLEIKGSINSGMLSPKTLYGAYLKVKTADRAYGLDLLPSEVSVEIGKHKSQGTVCIHLRRKRNMNGYFHRRVEDDEWWDIELGNFHTHSNEEVRMSLREVKGVHLKGGLILDGIEIRPKQLEKASTYGP</sequence>
<feature type="domain" description="F-box" evidence="2">
    <location>
        <begin position="73"/>
        <end position="119"/>
    </location>
</feature>
<protein>
    <recommendedName>
        <fullName evidence="2">F-box domain-containing protein</fullName>
    </recommendedName>
</protein>
<dbReference type="Gramene" id="rna-AYBTSS11_LOCUS18368">
    <property type="protein sequence ID" value="CAJ1960763.1"/>
    <property type="gene ID" value="gene-AYBTSS11_LOCUS18368"/>
</dbReference>
<evidence type="ECO:0000313" key="3">
    <source>
        <dbReference type="EMBL" id="CAJ1960763.1"/>
    </source>
</evidence>
<dbReference type="InterPro" id="IPR025886">
    <property type="entry name" value="PP2-like"/>
</dbReference>
<evidence type="ECO:0000259" key="2">
    <source>
        <dbReference type="PROSITE" id="PS50181"/>
    </source>
</evidence>
<dbReference type="Pfam" id="PF00646">
    <property type="entry name" value="F-box"/>
    <property type="match status" value="1"/>
</dbReference>
<accession>A0AA86SI69</accession>
<dbReference type="InterPro" id="IPR036047">
    <property type="entry name" value="F-box-like_dom_sf"/>
</dbReference>
<organism evidence="3 4">
    <name type="scientific">Sphenostylis stenocarpa</name>
    <dbReference type="NCBI Taxonomy" id="92480"/>
    <lineage>
        <taxon>Eukaryota</taxon>
        <taxon>Viridiplantae</taxon>
        <taxon>Streptophyta</taxon>
        <taxon>Embryophyta</taxon>
        <taxon>Tracheophyta</taxon>
        <taxon>Spermatophyta</taxon>
        <taxon>Magnoliopsida</taxon>
        <taxon>eudicotyledons</taxon>
        <taxon>Gunneridae</taxon>
        <taxon>Pentapetalae</taxon>
        <taxon>rosids</taxon>
        <taxon>fabids</taxon>
        <taxon>Fabales</taxon>
        <taxon>Fabaceae</taxon>
        <taxon>Papilionoideae</taxon>
        <taxon>50 kb inversion clade</taxon>
        <taxon>NPAAA clade</taxon>
        <taxon>indigoferoid/millettioid clade</taxon>
        <taxon>Phaseoleae</taxon>
        <taxon>Sphenostylis</taxon>
    </lineage>
</organism>
<keyword evidence="1" id="KW-1133">Transmembrane helix</keyword>
<keyword evidence="4" id="KW-1185">Reference proteome</keyword>
<dbReference type="Pfam" id="PF14299">
    <property type="entry name" value="PP2"/>
    <property type="match status" value="1"/>
</dbReference>
<dbReference type="Proteomes" id="UP001189624">
    <property type="component" value="Chromosome 6"/>
</dbReference>
<keyword evidence="1" id="KW-0472">Membrane</keyword>
<dbReference type="SMART" id="SM00256">
    <property type="entry name" value="FBOX"/>
    <property type="match status" value="1"/>
</dbReference>
<dbReference type="PANTHER" id="PTHR32278:SF11">
    <property type="entry name" value="F-BOX DOMAIN-CONTAINING PROTEIN"/>
    <property type="match status" value="1"/>
</dbReference>
<dbReference type="PANTHER" id="PTHR32278">
    <property type="entry name" value="F-BOX DOMAIN-CONTAINING PROTEIN"/>
    <property type="match status" value="1"/>
</dbReference>